<evidence type="ECO:0000256" key="1">
    <source>
        <dbReference type="SAM" id="MobiDB-lite"/>
    </source>
</evidence>
<gene>
    <name evidence="2" type="ORF">AALO_G00088840</name>
</gene>
<protein>
    <submittedName>
        <fullName evidence="2">Uncharacterized protein</fullName>
    </submittedName>
</protein>
<proteinExistence type="predicted"/>
<evidence type="ECO:0000313" key="3">
    <source>
        <dbReference type="Proteomes" id="UP000823561"/>
    </source>
</evidence>
<reference evidence="2" key="1">
    <citation type="submission" date="2020-10" db="EMBL/GenBank/DDBJ databases">
        <title>Chromosome-scale genome assembly of the Allis shad, Alosa alosa.</title>
        <authorList>
            <person name="Margot Z."/>
            <person name="Christophe K."/>
            <person name="Cabau C."/>
            <person name="Louis A."/>
            <person name="Berthelot C."/>
            <person name="Parey E."/>
            <person name="Roest Crollius H."/>
            <person name="Montfort J."/>
            <person name="Robinson-Rechavi M."/>
            <person name="Bucao C."/>
            <person name="Bouchez O."/>
            <person name="Gislard M."/>
            <person name="Lluch J."/>
            <person name="Milhes M."/>
            <person name="Lampietro C."/>
            <person name="Lopez Roques C."/>
            <person name="Donnadieu C."/>
            <person name="Braasch I."/>
            <person name="Desvignes T."/>
            <person name="Postlethwait J."/>
            <person name="Bobe J."/>
            <person name="Guiguen Y."/>
        </authorList>
    </citation>
    <scope>NUCLEOTIDE SEQUENCE</scope>
    <source>
        <strain evidence="2">M-15738</strain>
        <tissue evidence="2">Blood</tissue>
    </source>
</reference>
<dbReference type="Proteomes" id="UP000823561">
    <property type="component" value="Chromosome 6"/>
</dbReference>
<feature type="region of interest" description="Disordered" evidence="1">
    <location>
        <begin position="47"/>
        <end position="74"/>
    </location>
</feature>
<organism evidence="2 3">
    <name type="scientific">Alosa alosa</name>
    <name type="common">allis shad</name>
    <dbReference type="NCBI Taxonomy" id="278164"/>
    <lineage>
        <taxon>Eukaryota</taxon>
        <taxon>Metazoa</taxon>
        <taxon>Chordata</taxon>
        <taxon>Craniata</taxon>
        <taxon>Vertebrata</taxon>
        <taxon>Euteleostomi</taxon>
        <taxon>Actinopterygii</taxon>
        <taxon>Neopterygii</taxon>
        <taxon>Teleostei</taxon>
        <taxon>Clupei</taxon>
        <taxon>Clupeiformes</taxon>
        <taxon>Clupeoidei</taxon>
        <taxon>Clupeidae</taxon>
        <taxon>Alosa</taxon>
    </lineage>
</organism>
<accession>A0AAV6GZ76</accession>
<comment type="caution">
    <text evidence="2">The sequence shown here is derived from an EMBL/GenBank/DDBJ whole genome shotgun (WGS) entry which is preliminary data.</text>
</comment>
<dbReference type="EMBL" id="JADWDJ010000006">
    <property type="protein sequence ID" value="KAG5280413.1"/>
    <property type="molecule type" value="Genomic_DNA"/>
</dbReference>
<dbReference type="AlphaFoldDB" id="A0AAV6GZ76"/>
<keyword evidence="3" id="KW-1185">Reference proteome</keyword>
<evidence type="ECO:0000313" key="2">
    <source>
        <dbReference type="EMBL" id="KAG5280413.1"/>
    </source>
</evidence>
<name>A0AAV6GZ76_9TELE</name>
<sequence>MSQGAKSWRAPQHGPLQSRASALANLLACSSSTHSSCLRPIYLSNWPTDEKSLAPGNPGKLTRNTLQRSHSKMELCSRVKREVVTSPA</sequence>